<evidence type="ECO:0000313" key="2">
    <source>
        <dbReference type="Proteomes" id="UP001565200"/>
    </source>
</evidence>
<reference evidence="1 2" key="1">
    <citation type="submission" date="2024-03" db="EMBL/GenBank/DDBJ databases">
        <title>Mouse gut bacterial collection (mGBC) of GemPharmatech.</title>
        <authorList>
            <person name="He Y."/>
            <person name="Dong L."/>
            <person name="Wu D."/>
            <person name="Gao X."/>
            <person name="Lin Z."/>
        </authorList>
    </citation>
    <scope>NUCLEOTIDE SEQUENCE [LARGE SCALE GENOMIC DNA]</scope>
    <source>
        <strain evidence="1 2">54-13</strain>
    </source>
</reference>
<evidence type="ECO:0000313" key="1">
    <source>
        <dbReference type="EMBL" id="MEY8246185.1"/>
    </source>
</evidence>
<proteinExistence type="predicted"/>
<dbReference type="EMBL" id="JBCLPP010000035">
    <property type="protein sequence ID" value="MEY8246185.1"/>
    <property type="molecule type" value="Genomic_DNA"/>
</dbReference>
<keyword evidence="2" id="KW-1185">Reference proteome</keyword>
<name>A0ABV4D128_9BACT</name>
<accession>A0ABV4D128</accession>
<protein>
    <submittedName>
        <fullName evidence="1">DUF3795 domain-containing protein</fullName>
    </submittedName>
</protein>
<dbReference type="Proteomes" id="UP001565200">
    <property type="component" value="Unassembled WGS sequence"/>
</dbReference>
<dbReference type="RefSeq" id="WP_235898116.1">
    <property type="nucleotide sequence ID" value="NZ_JBCLPP010000035.1"/>
</dbReference>
<sequence length="111" mass="12689">MEANKELIAACGLYCGACRKYLSDKCLGCHENVKATWCKIRSCVEGRGYHTCAECSKNVNECKIYSNFIGKIFAFLFKSDCPACIRYIRDHGEHAFAEEMTKRKCQTIKRK</sequence>
<gene>
    <name evidence="1" type="ORF">AAK873_11250</name>
</gene>
<comment type="caution">
    <text evidence="1">The sequence shown here is derived from an EMBL/GenBank/DDBJ whole genome shotgun (WGS) entry which is preliminary data.</text>
</comment>
<organism evidence="1 2">
    <name type="scientific">Heminiphilus faecis</name>
    <dbReference type="NCBI Taxonomy" id="2601703"/>
    <lineage>
        <taxon>Bacteria</taxon>
        <taxon>Pseudomonadati</taxon>
        <taxon>Bacteroidota</taxon>
        <taxon>Bacteroidia</taxon>
        <taxon>Bacteroidales</taxon>
        <taxon>Muribaculaceae</taxon>
        <taxon>Heminiphilus</taxon>
    </lineage>
</organism>